<gene>
    <name evidence="2" type="ORF">CDQ91_19205</name>
</gene>
<sequence>MTDDRVDFASMLASRLCHDLLSPVGAFANGLELLADEKDPAMRERCFELLEQSARTSANKLKFFRLAFGSAGGFGELVPADEARSAIQGIIGDRAIDLNWMIGSDPLPKPAVKIILNLSLLLVDALVRGGRLDIGCEKQGDAIEIALHVEAERMFLDADVERILAEGEAASPMTSRTAPAALVQAVAAQNNGTVMLARETPTTLLVGAVLRGRG</sequence>
<dbReference type="RefSeq" id="WP_088474329.1">
    <property type="nucleotide sequence ID" value="NZ_NISJ01000015.1"/>
</dbReference>
<name>A0A246JGB7_9SPHN</name>
<feature type="domain" description="Histidine phosphotransferase ChpT C-terminal" evidence="1">
    <location>
        <begin position="81"/>
        <end position="198"/>
    </location>
</feature>
<evidence type="ECO:0000259" key="1">
    <source>
        <dbReference type="Pfam" id="PF10090"/>
    </source>
</evidence>
<reference evidence="2 3" key="1">
    <citation type="journal article" date="2002" name="Int. J. Syst. Evol. Microbiol.">
        <title>Sphingopyxis witflariensis sp. nov., isolated from activated sludge.</title>
        <authorList>
            <person name="Kampfer P."/>
            <person name="Witzenberger R."/>
            <person name="Denner E.B."/>
            <person name="Busse H.J."/>
            <person name="Neef A."/>
        </authorList>
    </citation>
    <scope>NUCLEOTIDE SEQUENCE [LARGE SCALE GENOMIC DNA]</scope>
    <source>
        <strain evidence="2 3">DSM 14551</strain>
    </source>
</reference>
<accession>A0A246JGB7</accession>
<keyword evidence="2" id="KW-0808">Transferase</keyword>
<evidence type="ECO:0000313" key="2">
    <source>
        <dbReference type="EMBL" id="OWQ91675.1"/>
    </source>
</evidence>
<keyword evidence="3" id="KW-1185">Reference proteome</keyword>
<dbReference type="Gene3D" id="1.10.287.130">
    <property type="match status" value="1"/>
</dbReference>
<dbReference type="Pfam" id="PF10090">
    <property type="entry name" value="HPTransfase"/>
    <property type="match status" value="1"/>
</dbReference>
<dbReference type="InterPro" id="IPR018762">
    <property type="entry name" value="ChpT_C"/>
</dbReference>
<dbReference type="OrthoDB" id="9803702at2"/>
<proteinExistence type="predicted"/>
<dbReference type="AlphaFoldDB" id="A0A246JGB7"/>
<comment type="caution">
    <text evidence="2">The sequence shown here is derived from an EMBL/GenBank/DDBJ whole genome shotgun (WGS) entry which is preliminary data.</text>
</comment>
<dbReference type="GO" id="GO:0016740">
    <property type="term" value="F:transferase activity"/>
    <property type="evidence" value="ECO:0007669"/>
    <property type="project" value="UniProtKB-KW"/>
</dbReference>
<dbReference type="Proteomes" id="UP000197097">
    <property type="component" value="Unassembled WGS sequence"/>
</dbReference>
<dbReference type="EMBL" id="NISJ01000015">
    <property type="protein sequence ID" value="OWQ91675.1"/>
    <property type="molecule type" value="Genomic_DNA"/>
</dbReference>
<organism evidence="2 3">
    <name type="scientific">Sphingopyxis witflariensis</name>
    <dbReference type="NCBI Taxonomy" id="173675"/>
    <lineage>
        <taxon>Bacteria</taxon>
        <taxon>Pseudomonadati</taxon>
        <taxon>Pseudomonadota</taxon>
        <taxon>Alphaproteobacteria</taxon>
        <taxon>Sphingomonadales</taxon>
        <taxon>Sphingomonadaceae</taxon>
        <taxon>Sphingopyxis</taxon>
    </lineage>
</organism>
<evidence type="ECO:0000313" key="3">
    <source>
        <dbReference type="Proteomes" id="UP000197097"/>
    </source>
</evidence>
<dbReference type="Gene3D" id="3.30.565.10">
    <property type="entry name" value="Histidine kinase-like ATPase, C-terminal domain"/>
    <property type="match status" value="1"/>
</dbReference>
<dbReference type="InterPro" id="IPR036890">
    <property type="entry name" value="HATPase_C_sf"/>
</dbReference>
<protein>
    <submittedName>
        <fullName evidence="2">Histidine phosphotransferase</fullName>
    </submittedName>
</protein>